<evidence type="ECO:0000256" key="1">
    <source>
        <dbReference type="SAM" id="Phobius"/>
    </source>
</evidence>
<keyword evidence="1" id="KW-0812">Transmembrane</keyword>
<proteinExistence type="predicted"/>
<feature type="transmembrane region" description="Helical" evidence="1">
    <location>
        <begin position="34"/>
        <end position="55"/>
    </location>
</feature>
<organism evidence="2">
    <name type="scientific">Rheinheimera sp. BAL341</name>
    <dbReference type="NCBI Taxonomy" id="1708203"/>
    <lineage>
        <taxon>Bacteria</taxon>
        <taxon>Pseudomonadati</taxon>
        <taxon>Pseudomonadota</taxon>
        <taxon>Gammaproteobacteria</taxon>
        <taxon>Chromatiales</taxon>
        <taxon>Chromatiaceae</taxon>
        <taxon>Rheinheimera</taxon>
    </lineage>
</organism>
<gene>
    <name evidence="2" type="ORF">BAL341_328</name>
</gene>
<accession>A0A486XJ80</accession>
<keyword evidence="1" id="KW-0472">Membrane</keyword>
<dbReference type="EMBL" id="CAAJGR010000048">
    <property type="protein sequence ID" value="VHO01399.1"/>
    <property type="molecule type" value="Genomic_DNA"/>
</dbReference>
<sequence length="98" mass="11275">MSRALSIHTAKSLKVRLSVVKAEFFACHILKFHVMALLTFHEFCTWFILSLSPAYPGKMASLLCLTCFRGRLHRLAGYFFMLLTTYLSCLKNLKKVLE</sequence>
<name>A0A486XJ80_9GAMM</name>
<protein>
    <submittedName>
        <fullName evidence="2">Uncharacterized protein</fullName>
    </submittedName>
</protein>
<reference evidence="2" key="1">
    <citation type="submission" date="2019-04" db="EMBL/GenBank/DDBJ databases">
        <authorList>
            <person name="Brambilla D."/>
        </authorList>
    </citation>
    <scope>NUCLEOTIDE SEQUENCE</scope>
    <source>
        <strain evidence="2">BAL1</strain>
    </source>
</reference>
<evidence type="ECO:0000313" key="2">
    <source>
        <dbReference type="EMBL" id="VHO01399.1"/>
    </source>
</evidence>
<dbReference type="AlphaFoldDB" id="A0A486XJ80"/>
<keyword evidence="1" id="KW-1133">Transmembrane helix</keyword>
<feature type="transmembrane region" description="Helical" evidence="1">
    <location>
        <begin position="75"/>
        <end position="93"/>
    </location>
</feature>